<accession>E8R925</accession>
<dbReference type="Pfam" id="PF04412">
    <property type="entry name" value="AcnX"/>
    <property type="match status" value="1"/>
</dbReference>
<evidence type="ECO:0000259" key="9">
    <source>
        <dbReference type="Pfam" id="PF04412"/>
    </source>
</evidence>
<evidence type="ECO:0000256" key="2">
    <source>
        <dbReference type="ARBA" id="ARBA00023239"/>
    </source>
</evidence>
<keyword evidence="11" id="KW-1185">Reference proteome</keyword>
<feature type="domain" description="Phosphomevalonate dehydratase large subunit-like" evidence="9">
    <location>
        <begin position="1"/>
        <end position="385"/>
    </location>
</feature>
<gene>
    <name evidence="10" type="ordered locus">Desmu_0694</name>
</gene>
<evidence type="ECO:0000256" key="6">
    <source>
        <dbReference type="ARBA" id="ARBA00046520"/>
    </source>
</evidence>
<dbReference type="OrthoDB" id="25253at2157"/>
<evidence type="ECO:0000256" key="8">
    <source>
        <dbReference type="ARBA" id="ARBA00047196"/>
    </source>
</evidence>
<keyword evidence="2 10" id="KW-0456">Lyase</keyword>
<evidence type="ECO:0000256" key="3">
    <source>
        <dbReference type="ARBA" id="ARBA00045120"/>
    </source>
</evidence>
<dbReference type="KEGG" id="dmu:Desmu_0694"/>
<dbReference type="PANTHER" id="PTHR36577:SF3">
    <property type="entry name" value="DUF521 DOMAIN PROTEIN (AFU_ORTHOLOGUE AFUA_6G00490)"/>
    <property type="match status" value="1"/>
</dbReference>
<dbReference type="GeneID" id="10153389"/>
<dbReference type="InterPro" id="IPR007506">
    <property type="entry name" value="PMDh-L-like_dom"/>
</dbReference>
<dbReference type="EMBL" id="CP002363">
    <property type="protein sequence ID" value="ADV65001.1"/>
    <property type="molecule type" value="Genomic_DNA"/>
</dbReference>
<sequence length="389" mass="42758">MYLTKEQEAMLRGEYGWSTAKAMEIIVRVGESMGADRLVEIVHAHVSGVSFSNIGVYGSRFIRDFYEKGGRARVYTTVNPGCVDYGGLQSIIDNSLLEQQSIIDDALVRMGFKPVFTCIPYWYRPPAPGEHLAWGESSAVIFANTFYGGFTNREGGPIALAAAITGYTYHAGLHVLGNRRARVAVTLAPDAYAYPAGTLGLWIGENLRETPFIPSAARLGMGELKVLLASMAASGSHAMAVIPGLTPRGTYIEELEERVTVEGRDLERYVGEEPPPGGRVLGYMGCPHLSLGELVETARLLKRHRYPRRGRLLLTIPAEYVSRYSWLINELKARGVDIAAGTCPVVSRLRERYDVVITNSGKAAFYLRKIHGLRVRVAGVREVVESVYG</sequence>
<dbReference type="eggNOG" id="arCOG04278">
    <property type="taxonomic scope" value="Archaea"/>
</dbReference>
<evidence type="ECO:0000313" key="10">
    <source>
        <dbReference type="EMBL" id="ADV65001.1"/>
    </source>
</evidence>
<reference evidence="11" key="1">
    <citation type="submission" date="2010-11" db="EMBL/GenBank/DDBJ databases">
        <title>The complete genome of Desulfurococcus mucosus DSM 2162.</title>
        <authorList>
            <consortium name="US DOE Joint Genome Institute (JGI-PGF)"/>
            <person name="Lucas S."/>
            <person name="Copeland A."/>
            <person name="Lapidus A."/>
            <person name="Bruce D."/>
            <person name="Goodwin L."/>
            <person name="Pitluck S."/>
            <person name="Kyrpides N."/>
            <person name="Mavromatis K."/>
            <person name="Pagani I."/>
            <person name="Ivanova N."/>
            <person name="Ovchinnikova G."/>
            <person name="Chertkov O."/>
            <person name="Held B."/>
            <person name="Brettin T."/>
            <person name="Detter J.C."/>
            <person name="Tapia R."/>
            <person name="Han C."/>
            <person name="Land M."/>
            <person name="Hauser L."/>
            <person name="Markowitz V."/>
            <person name="Cheng J.-F."/>
            <person name="Hugenholtz P."/>
            <person name="Woyke T."/>
            <person name="Wu D."/>
            <person name="Wirth R."/>
            <person name="Bilek Y."/>
            <person name="Hader T."/>
            <person name="Klenk H.-P."/>
            <person name="Eisen J.A."/>
        </authorList>
    </citation>
    <scope>NUCLEOTIDE SEQUENCE [LARGE SCALE GENOMIC DNA]</scope>
    <source>
        <strain evidence="11">ATCC 35584 / DSM 2162 / JCM 9187 / O7/1</strain>
    </source>
</reference>
<reference evidence="10 11" key="2">
    <citation type="journal article" date="2011" name="Stand. Genomic Sci.">
        <title>Complete genome sequence of Desulfurococcus mucosus type strain (O7/1).</title>
        <authorList>
            <person name="Wirth R."/>
            <person name="Chertkov O."/>
            <person name="Held B."/>
            <person name="Lapidus A."/>
            <person name="Nolan M."/>
            <person name="Lucas S."/>
            <person name="Hammon N."/>
            <person name="Deshpande S."/>
            <person name="Cheng J.F."/>
            <person name="Tapia R."/>
            <person name="Han C."/>
            <person name="Goodwin L."/>
            <person name="Pitluck S."/>
            <person name="Liolios K."/>
            <person name="Ioanna P."/>
            <person name="Ivanova N."/>
            <person name="Mavromatis K."/>
            <person name="Mikhailova N."/>
            <person name="Pati A."/>
            <person name="Chen A."/>
            <person name="Palaniappan K."/>
            <person name="Land M."/>
            <person name="Hauser L."/>
            <person name="Chang Y.J."/>
            <person name="Jeffries C.D."/>
            <person name="Bilek Y."/>
            <person name="Hader T."/>
            <person name="Rohde M."/>
            <person name="Spring S."/>
            <person name="Sikorski J."/>
            <person name="Goker M."/>
            <person name="Woyke T."/>
            <person name="Bristow J."/>
            <person name="Eisen J.A."/>
            <person name="Markowitz V."/>
            <person name="Hugenholtz P."/>
            <person name="Kyrpides N.C."/>
            <person name="Klenk H.P."/>
        </authorList>
    </citation>
    <scope>NUCLEOTIDE SEQUENCE [LARGE SCALE GENOMIC DNA]</scope>
    <source>
        <strain evidence="11">ATCC 35584 / DSM 2162 / JCM 9187 / O7/1</strain>
    </source>
</reference>
<organism evidence="10 11">
    <name type="scientific">Desulfurococcus mucosus (strain ATCC 35584 / DSM 2162 / JCM 9187 / O7/1)</name>
    <dbReference type="NCBI Taxonomy" id="765177"/>
    <lineage>
        <taxon>Archaea</taxon>
        <taxon>Thermoproteota</taxon>
        <taxon>Thermoprotei</taxon>
        <taxon>Desulfurococcales</taxon>
        <taxon>Desulfurococcaceae</taxon>
        <taxon>Desulfurococcus</taxon>
    </lineage>
</organism>
<dbReference type="AlphaFoldDB" id="E8R925"/>
<name>E8R925_DESM0</name>
<comment type="catalytic activity">
    <reaction evidence="3">
        <text>(R)-5-phosphomevalonate = (2E)-3-methyl-5-phosphooxypent-2-enoate + H2O</text>
        <dbReference type="Rhea" id="RHEA:78975"/>
        <dbReference type="ChEBI" id="CHEBI:15377"/>
        <dbReference type="ChEBI" id="CHEBI:58146"/>
        <dbReference type="ChEBI" id="CHEBI:229665"/>
        <dbReference type="EC" id="4.2.1.182"/>
    </reaction>
    <physiologicalReaction direction="left-to-right" evidence="3">
        <dbReference type="Rhea" id="RHEA:78976"/>
    </physiologicalReaction>
</comment>
<dbReference type="STRING" id="765177.Desmu_0694"/>
<evidence type="ECO:0000256" key="5">
    <source>
        <dbReference type="ARBA" id="ARBA00046333"/>
    </source>
</evidence>
<dbReference type="PANTHER" id="PTHR36577">
    <property type="entry name" value="DUF521 DOMAIN PROTEIN (AFU_ORTHOLOGUE AFUA_6G00490)"/>
    <property type="match status" value="1"/>
</dbReference>
<comment type="function">
    <text evidence="4">Component of a hydro-lyase that catalyzes the dehydration of mevalonate 5-phosphate (MVA5P) to form trans-anhydromevalonate 5-phosphate (tAHMP). Involved in the archaeal mevalonate (MVA) pathway, which provides fundamental precursors for isoprenoid biosynthesis, such as isopentenyl diphosphate (IPP) and dimethylallyl diphosphate (DMAPP).</text>
</comment>
<evidence type="ECO:0000256" key="4">
    <source>
        <dbReference type="ARBA" id="ARBA00045299"/>
    </source>
</evidence>
<protein>
    <recommendedName>
        <fullName evidence="8">Phosphomevalonate dehydratase large subunit</fullName>
        <ecNumber evidence="7">4.2.1.182</ecNumber>
    </recommendedName>
</protein>
<evidence type="ECO:0000256" key="7">
    <source>
        <dbReference type="ARBA" id="ARBA00047176"/>
    </source>
</evidence>
<dbReference type="GO" id="GO:0016829">
    <property type="term" value="F:lyase activity"/>
    <property type="evidence" value="ECO:0007669"/>
    <property type="project" value="UniProtKB-KW"/>
</dbReference>
<keyword evidence="1" id="KW-0408">Iron</keyword>
<evidence type="ECO:0000313" key="11">
    <source>
        <dbReference type="Proteomes" id="UP000001068"/>
    </source>
</evidence>
<dbReference type="EC" id="4.2.1.182" evidence="7"/>
<comment type="subunit">
    <text evidence="6">Heterodimer composed of a large subunit (PMDh-L) and a small subunit (PMDh-S).</text>
</comment>
<proteinExistence type="inferred from homology"/>
<dbReference type="HOGENOM" id="CLU_018825_0_0_2"/>
<comment type="similarity">
    <text evidence="5">Belongs to the AcnX type II large subunit family.</text>
</comment>
<evidence type="ECO:0000256" key="1">
    <source>
        <dbReference type="ARBA" id="ARBA00023004"/>
    </source>
</evidence>
<dbReference type="RefSeq" id="WP_013562223.1">
    <property type="nucleotide sequence ID" value="NC_014961.1"/>
</dbReference>
<dbReference type="Proteomes" id="UP000001068">
    <property type="component" value="Chromosome"/>
</dbReference>